<dbReference type="InterPro" id="IPR005877">
    <property type="entry name" value="YSIRK_signal_dom"/>
</dbReference>
<gene>
    <name evidence="5" type="ORF">PNO30_00835</name>
</gene>
<dbReference type="Pfam" id="PF04650">
    <property type="entry name" value="YSIRK_signal"/>
    <property type="match status" value="1"/>
</dbReference>
<evidence type="ECO:0000313" key="5">
    <source>
        <dbReference type="EMBL" id="MDB6185329.1"/>
    </source>
</evidence>
<feature type="domain" description="YSIRK Gram-positive signal peptide" evidence="3">
    <location>
        <begin position="18"/>
        <end position="41"/>
    </location>
</feature>
<dbReference type="Gene3D" id="1.20.5.420">
    <property type="entry name" value="Immunoglobulin FC, subunit C"/>
    <property type="match status" value="1"/>
</dbReference>
<dbReference type="Proteomes" id="UP001212217">
    <property type="component" value="Unassembled WGS sequence"/>
</dbReference>
<dbReference type="RefSeq" id="WP_271986806.1">
    <property type="nucleotide sequence ID" value="NZ_JAQMFS010000010.1"/>
</dbReference>
<dbReference type="InterPro" id="IPR040683">
    <property type="entry name" value="CshA_NR2"/>
</dbReference>
<feature type="domain" description="Surface adhesin CshA non-repetitive" evidence="4">
    <location>
        <begin position="350"/>
        <end position="501"/>
    </location>
</feature>
<dbReference type="AlphaFoldDB" id="A0AAW6B3H8"/>
<keyword evidence="1" id="KW-0732">Signal</keyword>
<evidence type="ECO:0000256" key="1">
    <source>
        <dbReference type="ARBA" id="ARBA00022729"/>
    </source>
</evidence>
<organism evidence="5 6">
    <name type="scientific">Gemella haemolysans</name>
    <dbReference type="NCBI Taxonomy" id="1379"/>
    <lineage>
        <taxon>Bacteria</taxon>
        <taxon>Bacillati</taxon>
        <taxon>Bacillota</taxon>
        <taxon>Bacilli</taxon>
        <taxon>Bacillales</taxon>
        <taxon>Gemellaceae</taxon>
        <taxon>Gemella</taxon>
    </lineage>
</organism>
<reference evidence="5" key="1">
    <citation type="submission" date="2023-08" db="EMBL/GenBank/DDBJ databases">
        <title>Dental plaque isolates bound by oral lectin ZG16B.</title>
        <authorList>
            <person name="Ghosh S."/>
        </authorList>
    </citation>
    <scope>NUCLEOTIDE SEQUENCE</scope>
    <source>
        <strain evidence="5">DP3_5B</strain>
    </source>
</reference>
<comment type="caution">
    <text evidence="5">The sequence shown here is derived from an EMBL/GenBank/DDBJ whole genome shotgun (WGS) entry which is preliminary data.</text>
</comment>
<evidence type="ECO:0000259" key="3">
    <source>
        <dbReference type="Pfam" id="PF04650"/>
    </source>
</evidence>
<feature type="coiled-coil region" evidence="2">
    <location>
        <begin position="106"/>
        <end position="216"/>
    </location>
</feature>
<protein>
    <submittedName>
        <fullName evidence="5">CshA/CshB family fibrillar adhesin-related protein</fullName>
    </submittedName>
</protein>
<dbReference type="EMBL" id="JAQMFS010000010">
    <property type="protein sequence ID" value="MDB6185329.1"/>
    <property type="molecule type" value="Genomic_DNA"/>
</dbReference>
<name>A0AAW6B3H8_9BACL</name>
<evidence type="ECO:0000256" key="2">
    <source>
        <dbReference type="SAM" id="Coils"/>
    </source>
</evidence>
<dbReference type="Pfam" id="PF18651">
    <property type="entry name" value="CshA_NR2"/>
    <property type="match status" value="1"/>
</dbReference>
<keyword evidence="2" id="KW-0175">Coiled coil</keyword>
<accession>A0AAW6B3H8</accession>
<dbReference type="NCBIfam" id="TIGR01168">
    <property type="entry name" value="YSIRK_signal"/>
    <property type="match status" value="1"/>
</dbReference>
<evidence type="ECO:0000313" key="6">
    <source>
        <dbReference type="Proteomes" id="UP001212217"/>
    </source>
</evidence>
<evidence type="ECO:0000259" key="4">
    <source>
        <dbReference type="Pfam" id="PF18651"/>
    </source>
</evidence>
<proteinExistence type="predicted"/>
<sequence>MVGKNNQYLKDTKQGTKVESYSIKKFKVGTASVVIGASIFFGAGAVQAAEEVSNNITVDNTTNAGEKAEATPKAEAKPVVETTKENVAAAVAEKVGAETPKAEVKKEILKASIATLEEKLKSAQDADKAAVEAAKEALAAAKAVLANEEATQTEVDAQAQAVQALSQVVTEAKAQAFDKKLEEKKEAEQKAKEAKATKEEKEVAAAKKELTQVASEAEVTNTLAKTELSKKDLKVEAKPAVQAAVVKNEEALKVAKELLGNDKATTEQIAKSLAELSNSIKAVYTELENAGAKRNGKFDVVLAEATTTTLKDASTETGNKWLEDHGYSSLSDIKVRTKENNLKEIKDLNDQIQWLDFGDTSAWTGLNANNQLQIGSTYTKELIPGYIVTMKVKELKPFESTEIFKNRVAGTDLESSYQPDKENKFNPDNGATGLGANPQNRWTHVANSGITTGGAKTTIAGTNPAGQPKNGQAAGVKFDVTATYNGKPVKPGIVMTSGEDIGLLSLRFIRQMVLHGT</sequence>